<keyword evidence="1" id="KW-0812">Transmembrane</keyword>
<feature type="transmembrane region" description="Helical" evidence="1">
    <location>
        <begin position="154"/>
        <end position="175"/>
    </location>
</feature>
<evidence type="ECO:0000313" key="3">
    <source>
        <dbReference type="Proteomes" id="UP001501000"/>
    </source>
</evidence>
<keyword evidence="1" id="KW-1133">Transmembrane helix</keyword>
<feature type="transmembrane region" description="Helical" evidence="1">
    <location>
        <begin position="60"/>
        <end position="77"/>
    </location>
</feature>
<organism evidence="2 3">
    <name type="scientific">Streptomyces gulbargensis</name>
    <dbReference type="NCBI Taxonomy" id="364901"/>
    <lineage>
        <taxon>Bacteria</taxon>
        <taxon>Bacillati</taxon>
        <taxon>Actinomycetota</taxon>
        <taxon>Actinomycetes</taxon>
        <taxon>Kitasatosporales</taxon>
        <taxon>Streptomycetaceae</taxon>
        <taxon>Streptomyces</taxon>
    </lineage>
</organism>
<evidence type="ECO:0000313" key="2">
    <source>
        <dbReference type="EMBL" id="GAA3932414.1"/>
    </source>
</evidence>
<keyword evidence="3" id="KW-1185">Reference proteome</keyword>
<dbReference type="EMBL" id="BAABAJ010000017">
    <property type="protein sequence ID" value="GAA3932414.1"/>
    <property type="molecule type" value="Genomic_DNA"/>
</dbReference>
<evidence type="ECO:0000256" key="1">
    <source>
        <dbReference type="SAM" id="Phobius"/>
    </source>
</evidence>
<protein>
    <recommendedName>
        <fullName evidence="4">DUF998 domain-containing protein</fullName>
    </recommendedName>
</protein>
<gene>
    <name evidence="2" type="ORF">GCM10022244_46390</name>
</gene>
<proteinExistence type="predicted"/>
<feature type="transmembrane region" description="Helical" evidence="1">
    <location>
        <begin position="104"/>
        <end position="125"/>
    </location>
</feature>
<dbReference type="RefSeq" id="WP_345285916.1">
    <property type="nucleotide sequence ID" value="NZ_BAABAJ010000017.1"/>
</dbReference>
<name>A0ABP7MXT2_9ACTN</name>
<comment type="caution">
    <text evidence="2">The sequence shown here is derived from an EMBL/GenBank/DDBJ whole genome shotgun (WGS) entry which is preliminary data.</text>
</comment>
<dbReference type="Pfam" id="PF06197">
    <property type="entry name" value="DUF998"/>
    <property type="match status" value="2"/>
</dbReference>
<accession>A0ABP7MXT2</accession>
<keyword evidence="1" id="KW-0472">Membrane</keyword>
<feature type="transmembrane region" description="Helical" evidence="1">
    <location>
        <begin position="187"/>
        <end position="209"/>
    </location>
</feature>
<dbReference type="InterPro" id="IPR009339">
    <property type="entry name" value="DUF998"/>
</dbReference>
<feature type="transmembrane region" description="Helical" evidence="1">
    <location>
        <begin position="221"/>
        <end position="240"/>
    </location>
</feature>
<evidence type="ECO:0008006" key="4">
    <source>
        <dbReference type="Google" id="ProtNLM"/>
    </source>
</evidence>
<dbReference type="Proteomes" id="UP001501000">
    <property type="component" value="Unassembled WGS sequence"/>
</dbReference>
<reference evidence="3" key="1">
    <citation type="journal article" date="2019" name="Int. J. Syst. Evol. Microbiol.">
        <title>The Global Catalogue of Microorganisms (GCM) 10K type strain sequencing project: providing services to taxonomists for standard genome sequencing and annotation.</title>
        <authorList>
            <consortium name="The Broad Institute Genomics Platform"/>
            <consortium name="The Broad Institute Genome Sequencing Center for Infectious Disease"/>
            <person name="Wu L."/>
            <person name="Ma J."/>
        </authorList>
    </citation>
    <scope>NUCLEOTIDE SEQUENCE [LARGE SCALE GENOMIC DNA]</scope>
    <source>
        <strain evidence="3">JCM 16956</strain>
    </source>
</reference>
<sequence>MPGNVTRTAAVALALGALAYTAWALEVLLATGLDPVRGYVSELAAGDQPFGGFFRAADRTAGFLVLVGALAGLLATVRRRAAPPPPPGVPSWARRPGRAAGTPWFAAGWAALALLCAATVADSWLPLSCAPTADPACAAREAAGSVPATHAAHAVSSGLATTAAVTAMILLTAAARRHGRWDTLARTGAAVLALQVAATAWTLAAVTAFEAGAGNWALGLAQRLQVLLVALWLAVLARALHRERRP</sequence>